<proteinExistence type="predicted"/>
<dbReference type="Gene3D" id="2.160.20.20">
    <property type="match status" value="1"/>
</dbReference>
<dbReference type="PROSITE" id="PS51208">
    <property type="entry name" value="AUTOTRANSPORTER"/>
    <property type="match status" value="1"/>
</dbReference>
<feature type="domain" description="Autotransporter" evidence="1">
    <location>
        <begin position="1886"/>
        <end position="2200"/>
    </location>
</feature>
<name>A0A562NNK2_9RHOB</name>
<gene>
    <name evidence="2" type="ORF">IQ24_02153</name>
</gene>
<dbReference type="SUPFAM" id="SSF51126">
    <property type="entry name" value="Pectin lyase-like"/>
    <property type="match status" value="1"/>
</dbReference>
<dbReference type="InterPro" id="IPR012332">
    <property type="entry name" value="Autotransporter_pectin_lyase_C"/>
</dbReference>
<organism evidence="2 3">
    <name type="scientific">Paracoccus sulfuroxidans</name>
    <dbReference type="NCBI Taxonomy" id="384678"/>
    <lineage>
        <taxon>Bacteria</taxon>
        <taxon>Pseudomonadati</taxon>
        <taxon>Pseudomonadota</taxon>
        <taxon>Alphaproteobacteria</taxon>
        <taxon>Rhodobacterales</taxon>
        <taxon>Paracoccaceae</taxon>
        <taxon>Paracoccus</taxon>
    </lineage>
</organism>
<evidence type="ECO:0000259" key="1">
    <source>
        <dbReference type="PROSITE" id="PS51208"/>
    </source>
</evidence>
<dbReference type="EMBL" id="VLKU01000006">
    <property type="protein sequence ID" value="TWI33789.1"/>
    <property type="molecule type" value="Genomic_DNA"/>
</dbReference>
<reference evidence="2 3" key="1">
    <citation type="journal article" date="2015" name="Stand. Genomic Sci.">
        <title>Genomic Encyclopedia of Bacterial and Archaeal Type Strains, Phase III: the genomes of soil and plant-associated and newly described type strains.</title>
        <authorList>
            <person name="Whitman W.B."/>
            <person name="Woyke T."/>
            <person name="Klenk H.P."/>
            <person name="Zhou Y."/>
            <person name="Lilburn T.G."/>
            <person name="Beck B.J."/>
            <person name="De Vos P."/>
            <person name="Vandamme P."/>
            <person name="Eisen J.A."/>
            <person name="Garrity G."/>
            <person name="Hugenholtz P."/>
            <person name="Kyrpides N.C."/>
        </authorList>
    </citation>
    <scope>NUCLEOTIDE SEQUENCE [LARGE SCALE GENOMIC DNA]</scope>
    <source>
        <strain evidence="2 3">CGMCC 1.5364</strain>
    </source>
</reference>
<evidence type="ECO:0000313" key="3">
    <source>
        <dbReference type="Proteomes" id="UP000316225"/>
    </source>
</evidence>
<accession>A0A562NNK2</accession>
<dbReference type="Proteomes" id="UP000316225">
    <property type="component" value="Unassembled WGS sequence"/>
</dbReference>
<protein>
    <recommendedName>
        <fullName evidence="1">Autotransporter domain-containing protein</fullName>
    </recommendedName>
</protein>
<comment type="caution">
    <text evidence="2">The sequence shown here is derived from an EMBL/GenBank/DDBJ whole genome shotgun (WGS) entry which is preliminary data.</text>
</comment>
<keyword evidence="3" id="KW-1185">Reference proteome</keyword>
<dbReference type="InterPro" id="IPR036709">
    <property type="entry name" value="Autotransporte_beta_dom_sf"/>
</dbReference>
<evidence type="ECO:0000313" key="2">
    <source>
        <dbReference type="EMBL" id="TWI33789.1"/>
    </source>
</evidence>
<dbReference type="InterPro" id="IPR005546">
    <property type="entry name" value="Autotransporte_beta"/>
</dbReference>
<sequence length="2200" mass="224808">MAYPNLSLVPIVEMSVFNLPCLSRLFLTTALISMTPLLVVTRAGAQEFTLDQDVVDDREGDWDHDSATWTDSSGQTGQVLPNNGTATAVLQYFTPNNSSDRVVLEVSNSSVLVPGIIRTEGNYTLRPNNNGSSSGTLGDGTIQTAANPLVFQTLDTGSLIVETRVQGNIRIVGSGELRFSNRDRLNLESITVAGSGNFLSEGRNSGTLANSGRTELQRGHDGVVTNRGNMQFRGDLDGLVLESGIATTTGNTSIDAAYLTNAQASTLNIEQGTFSLTGTPGATPRALTNEGTTTIGSNGTVQVRVENRGTLNLNGGYVNGNVINLNSATPNQPGGIANLSGEVRFQLSNESNATLTTNGNLRSTTVINAGTFTVNQGNTLTATGPAGTENTSSGTLNVLNGTVEGLVRNSGIINARGEFANTLENAGALYATGLLTIDRLTTSAGATVAQGSRITVGQGNRLRLNTNLTNTGVTAFDASGNAVQTMTIGGTLEFRNGASQLTNSAFNRLALNNGTILGNVVNNGSMVANGEVSGNLSNNQSFSTQGNLRVGSLTNRGVAEIGVAGAGATGHNLTLTNGSAENMGTMIVNGMVTGAVNNRAGSSVGTLTLAGGRVNGTVTNEGTFSGIGQIDGTLRNSGAGTVSTNGTLNVGAMSNSSTVTVGNTGRISAGTTGSIENTGSGQITVGVAGTAGGGTLAGNVNNRNNGLITVNGGRINGGVTNRNNADIVLNAGTIAGNISNSGNGATLTFNAGSSVERGANGERTLENSNSGVVTVNNSVINADVTNSDNGQLNLNGATIGGNVENNSNGVLNIASNSSITGNLVNNALIDSSATTGSVTLSVLNGTFTNNARVQSSNGAFLYINAATLEFGENSDVDNDNVRLRGNVLNRGTMNYSTDGALENGGLTNAPTGTVTVSANLNGNRYNIANQGTFHVTTDPNSVGVLHNVNMLTNSGSFTIDAGTSVSATQINNVAAPGRNVVMRVGGTVNSANVMNNSATIMMTGGTVNPGIRNAGVLQGTGTLAGLVTNTAAGTVNVGGQLTFNQTLQNNGTVNMTGGRLVGSVVNTRTVQGQGTITGTLENRSSVIAQNGTLTVGTLVNNGTTTAGAGGVLASTNAIQNNRRLEVATGGRVQAAVQNNRGATVAMQGGTAVGAITNAGTVQGYGLAQTINNTNTVTASGGTLRVTNLTNAASGNLRAEAGGTLASVNRLENLGWVTLLGGTVDMDIDNRNNLRGAGTVAGRVDNTGTVTSTGALAIEKLANTGTGTVNVQTGSRLSSEQLLWNSARVNVAGTLAANVQNTGAGRIELESGTISGTVANGATLVGTGTIDGRLFNTGTATIGGSVTNIDNRNALVASGRLEAGTLNNSGTVTVGTGNRLAVTGAFENRQDVVLAGGVIEADLSNRGRLLGTGAITGTLTNRGTLDLDGVMQVGALRNLATLTVGTGNQLNVLGSSVNSGTVQLAGGILNGALVNNGNLRGAGRITGQVTNNQSAQVAANTVLSLDRGMINNRDAVVAGELRGNVDNRAGGTLRMASGTITGNVTNASVLSGTGAITGVVRNSGTIRSQGGLTFGQLINGVDRNEAGAGGIDRAPGETFLGTLVIAEGDTLHSDNPVLNNAGAGLTLNGTLDASLWTAGTAELYGRVTGDVEYAGGALRYNDRTQIDGALMLGSNFTVARGTTLRAAQTIVGANTQLALNGTVQGQLVNQGRVDIQGTQGRVNGQLINNNTINMSGTAQHAGDVLTTAGLAGNGTYVMDVDLRNMESDRIVVRGGAATGFYYFDLNTVSDATSGRVGQYTTLLDVDDSLGSANNYTFDSSGVDLSSERIVFSVDQLEGSGDLAVISQVNPAIGALFGNVALTQSLIGSVINRPTSPFVTGVAYDPAANPCSVGSWGRAMGGHATANGATGNSVSRVNSEISADYYGMQVGTDLACFDNRFGGWNLAFGVVGGVNQGNTYQPVYAVDSTNSQQLTRQLASYNKTDFTQTYAGVYMTANRDAFQADLQYRLENTDFEIKNTAVTGTGLGLSTSDFSSKAQTLSGSLSYAFPLGESGYTVVPTAGFAWSRFSTDSIDFDDGYRIDFEDGDRKVGFVGATIARSFINERDNSALYAYTTGTYYKDFADPMVSIFSREGSADDFPAQRLTSDNLKSYGEISLGMNYVKIIGGKTKPRQLSTGARIDARFGDGLDSIGVSGQFRWQF</sequence>
<dbReference type="SUPFAM" id="SSF103515">
    <property type="entry name" value="Autotransporter"/>
    <property type="match status" value="1"/>
</dbReference>
<dbReference type="InterPro" id="IPR011050">
    <property type="entry name" value="Pectin_lyase_fold/virulence"/>
</dbReference>